<dbReference type="EMBL" id="QUQM01000008">
    <property type="protein sequence ID" value="KAA8642566.1"/>
    <property type="molecule type" value="Genomic_DNA"/>
</dbReference>
<dbReference type="AlphaFoldDB" id="A0A5M9MA68"/>
<dbReference type="VEuPathDB" id="FungiDB:EYZ11_010757"/>
<feature type="domain" description="NACHT-NTPase and P-loop NTPases N-terminal" evidence="1">
    <location>
        <begin position="11"/>
        <end position="136"/>
    </location>
</feature>
<comment type="caution">
    <text evidence="2">The sequence shown here is derived from an EMBL/GenBank/DDBJ whole genome shotgun (WGS) entry which is preliminary data.</text>
</comment>
<dbReference type="SUPFAM" id="SSF48403">
    <property type="entry name" value="Ankyrin repeat"/>
    <property type="match status" value="1"/>
</dbReference>
<accession>A0A5M9MA68</accession>
<name>A0A5M9MA68_9EURO</name>
<protein>
    <recommendedName>
        <fullName evidence="1">NACHT-NTPase and P-loop NTPases N-terminal domain-containing protein</fullName>
    </recommendedName>
</protein>
<dbReference type="InterPro" id="IPR036770">
    <property type="entry name" value="Ankyrin_rpt-contain_sf"/>
</dbReference>
<gene>
    <name evidence="2" type="ORF">ATNIH1004_011511</name>
</gene>
<proteinExistence type="predicted"/>
<dbReference type="RefSeq" id="XP_033421928.1">
    <property type="nucleotide sequence ID" value="XM_033576073.1"/>
</dbReference>
<dbReference type="InterPro" id="IPR031352">
    <property type="entry name" value="SesA"/>
</dbReference>
<reference evidence="2 3" key="1">
    <citation type="submission" date="2019-08" db="EMBL/GenBank/DDBJ databases">
        <title>The genome sequence of a newly discovered highly antifungal drug resistant Aspergillus species, Aspergillus tanneri NIH 1004.</title>
        <authorList>
            <person name="Mounaud S."/>
            <person name="Singh I."/>
            <person name="Joardar V."/>
            <person name="Pakala S."/>
            <person name="Pakala S."/>
            <person name="Venepally P."/>
            <person name="Chung J.K."/>
            <person name="Losada L."/>
            <person name="Nierman W.C."/>
        </authorList>
    </citation>
    <scope>NUCLEOTIDE SEQUENCE [LARGE SCALE GENOMIC DNA]</scope>
    <source>
        <strain evidence="2 3">NIH1004</strain>
    </source>
</reference>
<evidence type="ECO:0000313" key="2">
    <source>
        <dbReference type="EMBL" id="KAA8642566.1"/>
    </source>
</evidence>
<dbReference type="GeneID" id="54334212"/>
<dbReference type="OrthoDB" id="1577640at2759"/>
<dbReference type="Pfam" id="PF17107">
    <property type="entry name" value="SesA"/>
    <property type="match status" value="1"/>
</dbReference>
<sequence length="646" mass="72807">MVEALTVVGAVASTVQLVEFSSKVFDRLNDYINSVEEVPESLRGIRLHLPLFIEALQRTQFHIEHGHYNPPTAAALKSIIDESSSQICMLKDILNKVTPDQEDSRMRKGRKAICSLNQDKPLKKIYSTLSGYVENLLLFQSTAISSQNMVLMKSIMHQVDDPISLGASPASTLTNGRIINSQSIQISEAMPRISSKSLTNYCKDKKKYRLSTFLGLGRFGLLWAIQANLDLSWGNSGFSVTPNLQMQQLVKYTSPGFEVFWKCETNRLDIHSAYMALFELFSVGKASPKDMDPSGKSWLERILYPTFGNADMRIAFMKMLVQWGAPMNTKTSLLSLCAGWSGLGPHLNLLKELISLGYDLSADEYSSPFMFTELPFTEPLFGFPGAYTDMPDPFLLKFFEECSKNAYGVWGQTPLMDAILTGSTVGTARILQSRQFFQDKNIFGMTPIHCAVLRPGILVELLKLWPCFDIQDNAGRGPLDYAASYGCVESTIALLRVGMHLISSQHLKFLDAARAWRHWDVITKTLAFLRATGQFSEELLKDQLHQLMTAYLASSWQSRPEDFRILIDLGANPHLIFENGDTLLHRLWDDEQVDILFDAGYQYIDRPNLEGRTALMSSISRYNFSFYHNILARGNAEEKPLHEKLC</sequence>
<organism evidence="2 3">
    <name type="scientific">Aspergillus tanneri</name>
    <dbReference type="NCBI Taxonomy" id="1220188"/>
    <lineage>
        <taxon>Eukaryota</taxon>
        <taxon>Fungi</taxon>
        <taxon>Dikarya</taxon>
        <taxon>Ascomycota</taxon>
        <taxon>Pezizomycotina</taxon>
        <taxon>Eurotiomycetes</taxon>
        <taxon>Eurotiomycetidae</taxon>
        <taxon>Eurotiales</taxon>
        <taxon>Aspergillaceae</taxon>
        <taxon>Aspergillus</taxon>
        <taxon>Aspergillus subgen. Circumdati</taxon>
    </lineage>
</organism>
<dbReference type="Proteomes" id="UP000324241">
    <property type="component" value="Unassembled WGS sequence"/>
</dbReference>
<dbReference type="Gene3D" id="1.25.40.20">
    <property type="entry name" value="Ankyrin repeat-containing domain"/>
    <property type="match status" value="2"/>
</dbReference>
<evidence type="ECO:0000259" key="1">
    <source>
        <dbReference type="Pfam" id="PF17107"/>
    </source>
</evidence>
<evidence type="ECO:0000313" key="3">
    <source>
        <dbReference type="Proteomes" id="UP000324241"/>
    </source>
</evidence>